<protein>
    <submittedName>
        <fullName evidence="1">Uncharacterized protein</fullName>
    </submittedName>
</protein>
<dbReference type="EMBL" id="JH817582">
    <property type="protein sequence ID" value="EKC23297.1"/>
    <property type="molecule type" value="Genomic_DNA"/>
</dbReference>
<gene>
    <name evidence="1" type="ORF">CGI_10010976</name>
</gene>
<dbReference type="HOGENOM" id="CLU_1490423_0_0_1"/>
<name>K1PH71_MAGGI</name>
<reference evidence="1" key="1">
    <citation type="journal article" date="2012" name="Nature">
        <title>The oyster genome reveals stress adaptation and complexity of shell formation.</title>
        <authorList>
            <person name="Zhang G."/>
            <person name="Fang X."/>
            <person name="Guo X."/>
            <person name="Li L."/>
            <person name="Luo R."/>
            <person name="Xu F."/>
            <person name="Yang P."/>
            <person name="Zhang L."/>
            <person name="Wang X."/>
            <person name="Qi H."/>
            <person name="Xiong Z."/>
            <person name="Que H."/>
            <person name="Xie Y."/>
            <person name="Holland P.W."/>
            <person name="Paps J."/>
            <person name="Zhu Y."/>
            <person name="Wu F."/>
            <person name="Chen Y."/>
            <person name="Wang J."/>
            <person name="Peng C."/>
            <person name="Meng J."/>
            <person name="Yang L."/>
            <person name="Liu J."/>
            <person name="Wen B."/>
            <person name="Zhang N."/>
            <person name="Huang Z."/>
            <person name="Zhu Q."/>
            <person name="Feng Y."/>
            <person name="Mount A."/>
            <person name="Hedgecock D."/>
            <person name="Xu Z."/>
            <person name="Liu Y."/>
            <person name="Domazet-Loso T."/>
            <person name="Du Y."/>
            <person name="Sun X."/>
            <person name="Zhang S."/>
            <person name="Liu B."/>
            <person name="Cheng P."/>
            <person name="Jiang X."/>
            <person name="Li J."/>
            <person name="Fan D."/>
            <person name="Wang W."/>
            <person name="Fu W."/>
            <person name="Wang T."/>
            <person name="Wang B."/>
            <person name="Zhang J."/>
            <person name="Peng Z."/>
            <person name="Li Y."/>
            <person name="Li N."/>
            <person name="Wang J."/>
            <person name="Chen M."/>
            <person name="He Y."/>
            <person name="Tan F."/>
            <person name="Song X."/>
            <person name="Zheng Q."/>
            <person name="Huang R."/>
            <person name="Yang H."/>
            <person name="Du X."/>
            <person name="Chen L."/>
            <person name="Yang M."/>
            <person name="Gaffney P.M."/>
            <person name="Wang S."/>
            <person name="Luo L."/>
            <person name="She Z."/>
            <person name="Ming Y."/>
            <person name="Huang W."/>
            <person name="Zhang S."/>
            <person name="Huang B."/>
            <person name="Zhang Y."/>
            <person name="Qu T."/>
            <person name="Ni P."/>
            <person name="Miao G."/>
            <person name="Wang J."/>
            <person name="Wang Q."/>
            <person name="Steinberg C.E."/>
            <person name="Wang H."/>
            <person name="Li N."/>
            <person name="Qian L."/>
            <person name="Zhang G."/>
            <person name="Li Y."/>
            <person name="Yang H."/>
            <person name="Liu X."/>
            <person name="Wang J."/>
            <person name="Yin Y."/>
            <person name="Wang J."/>
        </authorList>
    </citation>
    <scope>NUCLEOTIDE SEQUENCE [LARGE SCALE GENOMIC DNA]</scope>
    <source>
        <strain evidence="1">05x7-T-G4-1.051#20</strain>
    </source>
</reference>
<dbReference type="AlphaFoldDB" id="K1PH71"/>
<dbReference type="InParanoid" id="K1PH71"/>
<dbReference type="KEGG" id="crg:105340515"/>
<proteinExistence type="predicted"/>
<evidence type="ECO:0000313" key="1">
    <source>
        <dbReference type="EMBL" id="EKC23297.1"/>
    </source>
</evidence>
<organism evidence="1">
    <name type="scientific">Magallana gigas</name>
    <name type="common">Pacific oyster</name>
    <name type="synonym">Crassostrea gigas</name>
    <dbReference type="NCBI Taxonomy" id="29159"/>
    <lineage>
        <taxon>Eukaryota</taxon>
        <taxon>Metazoa</taxon>
        <taxon>Spiralia</taxon>
        <taxon>Lophotrochozoa</taxon>
        <taxon>Mollusca</taxon>
        <taxon>Bivalvia</taxon>
        <taxon>Autobranchia</taxon>
        <taxon>Pteriomorphia</taxon>
        <taxon>Ostreida</taxon>
        <taxon>Ostreoidea</taxon>
        <taxon>Ostreidae</taxon>
        <taxon>Magallana</taxon>
    </lineage>
</organism>
<sequence>MPICTKCIHPTLCLTVDRTRTVTHRDHTMATRDTAAMGTAQDTDREAEAIQVGGVITAVIEEECLTDSEVEAGAVTEETEGDIRAATDVITAGETTAAPTAMATRNEGVEASPEEAQGEQDVAVQEEEGSTTRVEVLVVHVGEILEDSENPNLTSRQHKDNRRKEVLEHLSELLKSFMICG</sequence>
<accession>K1PH71</accession>